<dbReference type="Proteomes" id="UP000218181">
    <property type="component" value="Unassembled WGS sequence"/>
</dbReference>
<dbReference type="EMBL" id="JXJU01000016">
    <property type="protein sequence ID" value="PCR98952.1"/>
    <property type="molecule type" value="Genomic_DNA"/>
</dbReference>
<proteinExistence type="predicted"/>
<dbReference type="PROSITE" id="PS51273">
    <property type="entry name" value="GATASE_TYPE_1"/>
    <property type="match status" value="1"/>
</dbReference>
<dbReference type="RefSeq" id="WP_096819021.1">
    <property type="nucleotide sequence ID" value="NZ_JXJU01000016.1"/>
</dbReference>
<gene>
    <name evidence="1" type="ORF">RT41_GL000583</name>
</gene>
<dbReference type="InterPro" id="IPR044668">
    <property type="entry name" value="PuuD-like"/>
</dbReference>
<dbReference type="GO" id="GO:0033969">
    <property type="term" value="F:gamma-glutamyl-gamma-aminobutyrate hydrolase activity"/>
    <property type="evidence" value="ECO:0007669"/>
    <property type="project" value="TreeGrafter"/>
</dbReference>
<keyword evidence="1" id="KW-0315">Glutamine amidotransferase</keyword>
<evidence type="ECO:0000313" key="1">
    <source>
        <dbReference type="EMBL" id="PCR98952.1"/>
    </source>
</evidence>
<dbReference type="PANTHER" id="PTHR43235:SF1">
    <property type="entry name" value="GLUTAMINE AMIDOTRANSFERASE PB2B2.05-RELATED"/>
    <property type="match status" value="1"/>
</dbReference>
<dbReference type="GO" id="GO:0016740">
    <property type="term" value="F:transferase activity"/>
    <property type="evidence" value="ECO:0007669"/>
    <property type="project" value="UniProtKB-KW"/>
</dbReference>
<evidence type="ECO:0000313" key="2">
    <source>
        <dbReference type="Proteomes" id="UP000218181"/>
    </source>
</evidence>
<organism evidence="1 2">
    <name type="scientific">Lactococcus fujiensis JCM 16395</name>
    <dbReference type="NCBI Taxonomy" id="1291764"/>
    <lineage>
        <taxon>Bacteria</taxon>
        <taxon>Bacillati</taxon>
        <taxon>Bacillota</taxon>
        <taxon>Bacilli</taxon>
        <taxon>Lactobacillales</taxon>
        <taxon>Streptococcaceae</taxon>
        <taxon>Lactococcus</taxon>
    </lineage>
</organism>
<dbReference type="GO" id="GO:0005829">
    <property type="term" value="C:cytosol"/>
    <property type="evidence" value="ECO:0007669"/>
    <property type="project" value="TreeGrafter"/>
</dbReference>
<dbReference type="Pfam" id="PF07722">
    <property type="entry name" value="Peptidase_C26"/>
    <property type="match status" value="1"/>
</dbReference>
<dbReference type="PANTHER" id="PTHR43235">
    <property type="entry name" value="GLUTAMINE AMIDOTRANSFERASE PB2B2.05-RELATED"/>
    <property type="match status" value="1"/>
</dbReference>
<dbReference type="FunFam" id="3.40.50.880:FF:000030">
    <property type="entry name" value="Gamma-glutamyl-gamma-aminobutyrate hydrolase PuuD"/>
    <property type="match status" value="1"/>
</dbReference>
<dbReference type="SUPFAM" id="SSF52317">
    <property type="entry name" value="Class I glutamine amidotransferase-like"/>
    <property type="match status" value="1"/>
</dbReference>
<dbReference type="AlphaFoldDB" id="A0A2A5RIN6"/>
<reference evidence="1 2" key="1">
    <citation type="submission" date="2014-12" db="EMBL/GenBank/DDBJ databases">
        <title>Draft genome sequences of 10 type strains of Lactococcus.</title>
        <authorList>
            <person name="Sun Z."/>
            <person name="Zhong Z."/>
            <person name="Liu W."/>
            <person name="Zhang W."/>
            <person name="Zhang H."/>
        </authorList>
    </citation>
    <scope>NUCLEOTIDE SEQUENCE [LARGE SCALE GENOMIC DNA]</scope>
    <source>
        <strain evidence="1 2">JCM 16395</strain>
    </source>
</reference>
<dbReference type="InterPro" id="IPR011697">
    <property type="entry name" value="Peptidase_C26"/>
</dbReference>
<comment type="caution">
    <text evidence="1">The sequence shown here is derived from an EMBL/GenBank/DDBJ whole genome shotgun (WGS) entry which is preliminary data.</text>
</comment>
<dbReference type="InterPro" id="IPR029062">
    <property type="entry name" value="Class_I_gatase-like"/>
</dbReference>
<dbReference type="CDD" id="cd01745">
    <property type="entry name" value="GATase1_2"/>
    <property type="match status" value="1"/>
</dbReference>
<keyword evidence="1" id="KW-0808">Transferase</keyword>
<sequence length="247" mass="27508">MKKPIIAISGDRLSHSSKFLNENYADIAPRDLKNAIVEAGGVPIILPYLESPEMVAEMVQSLIGRIDGLIIPGGPDVSPHFYGEEPTVEIGSTNYLKDSFEIELIKAAVSEKIPVLGICRGLQIINVAFGGTLYQDINSQDKLAFVKHQQDSFGAYPTHHIHLNGLSALTEIYQEQKEVLVNSRHHQAVKTLAPQFEIIARAIDGVVEAIESKNHNIMAVQWHPENMWQTDQKSLELFQKFIQNCSK</sequence>
<dbReference type="Gene3D" id="3.40.50.880">
    <property type="match status" value="1"/>
</dbReference>
<dbReference type="STRING" id="1291764.GCA_001311235_02935"/>
<keyword evidence="2" id="KW-1185">Reference proteome</keyword>
<dbReference type="OrthoDB" id="9813383at2"/>
<name>A0A2A5RIN6_9LACT</name>
<protein>
    <submittedName>
        <fullName evidence="1">Glutamine amidotransferase</fullName>
    </submittedName>
</protein>
<accession>A0A2A5RIN6</accession>
<dbReference type="GO" id="GO:0006598">
    <property type="term" value="P:polyamine catabolic process"/>
    <property type="evidence" value="ECO:0007669"/>
    <property type="project" value="TreeGrafter"/>
</dbReference>